<dbReference type="GO" id="GO:0051301">
    <property type="term" value="P:cell division"/>
    <property type="evidence" value="ECO:0007669"/>
    <property type="project" value="UniProtKB-UniRule"/>
</dbReference>
<dbReference type="Proteomes" id="UP000177407">
    <property type="component" value="Unassembled WGS sequence"/>
</dbReference>
<protein>
    <recommendedName>
        <fullName evidence="2 9">Cell division ATP-binding protein FtsE</fullName>
    </recommendedName>
</protein>
<keyword evidence="6 9" id="KW-0067">ATP-binding</keyword>
<dbReference type="GO" id="GO:0016887">
    <property type="term" value="F:ATP hydrolysis activity"/>
    <property type="evidence" value="ECO:0007669"/>
    <property type="project" value="InterPro"/>
</dbReference>
<dbReference type="SUPFAM" id="SSF52540">
    <property type="entry name" value="P-loop containing nucleoside triphosphate hydrolases"/>
    <property type="match status" value="1"/>
</dbReference>
<dbReference type="PROSITE" id="PS00211">
    <property type="entry name" value="ABC_TRANSPORTER_1"/>
    <property type="match status" value="1"/>
</dbReference>
<feature type="domain" description="ABC transporter" evidence="10">
    <location>
        <begin position="2"/>
        <end position="226"/>
    </location>
</feature>
<accession>A0A1F5S2T7</accession>
<evidence type="ECO:0000259" key="10">
    <source>
        <dbReference type="PROSITE" id="PS50893"/>
    </source>
</evidence>
<dbReference type="GO" id="GO:0005886">
    <property type="term" value="C:plasma membrane"/>
    <property type="evidence" value="ECO:0007669"/>
    <property type="project" value="UniProtKB-SubCell"/>
</dbReference>
<dbReference type="GO" id="GO:0005524">
    <property type="term" value="F:ATP binding"/>
    <property type="evidence" value="ECO:0007669"/>
    <property type="project" value="UniProtKB-UniRule"/>
</dbReference>
<keyword evidence="3 9" id="KW-1003">Cell membrane</keyword>
<dbReference type="InterPro" id="IPR003593">
    <property type="entry name" value="AAA+_ATPase"/>
</dbReference>
<evidence type="ECO:0000256" key="6">
    <source>
        <dbReference type="ARBA" id="ARBA00022840"/>
    </source>
</evidence>
<comment type="similarity">
    <text evidence="1 9">Belongs to the ABC transporter superfamily.</text>
</comment>
<dbReference type="EMBL" id="MFGA01000023">
    <property type="protein sequence ID" value="OGF20581.1"/>
    <property type="molecule type" value="Genomic_DNA"/>
</dbReference>
<evidence type="ECO:0000256" key="3">
    <source>
        <dbReference type="ARBA" id="ARBA00022475"/>
    </source>
</evidence>
<dbReference type="InterPro" id="IPR003439">
    <property type="entry name" value="ABC_transporter-like_ATP-bd"/>
</dbReference>
<organism evidence="11 12">
    <name type="scientific">Candidatus Falkowbacteria bacterium RIFOXYA2_FULL_38_12</name>
    <dbReference type="NCBI Taxonomy" id="1797993"/>
    <lineage>
        <taxon>Bacteria</taxon>
        <taxon>Candidatus Falkowiibacteriota</taxon>
    </lineage>
</organism>
<reference evidence="11 12" key="1">
    <citation type="journal article" date="2016" name="Nat. Commun.">
        <title>Thousands of microbial genomes shed light on interconnected biogeochemical processes in an aquifer system.</title>
        <authorList>
            <person name="Anantharaman K."/>
            <person name="Brown C.T."/>
            <person name="Hug L.A."/>
            <person name="Sharon I."/>
            <person name="Castelle C.J."/>
            <person name="Probst A.J."/>
            <person name="Thomas B.C."/>
            <person name="Singh A."/>
            <person name="Wilkins M.J."/>
            <person name="Karaoz U."/>
            <person name="Brodie E.L."/>
            <person name="Williams K.H."/>
            <person name="Hubbard S.S."/>
            <person name="Banfield J.F."/>
        </authorList>
    </citation>
    <scope>NUCLEOTIDE SEQUENCE [LARGE SCALE GENOMIC DNA]</scope>
</reference>
<dbReference type="PANTHER" id="PTHR24220:SF470">
    <property type="entry name" value="CELL DIVISION ATP-BINDING PROTEIN FTSE"/>
    <property type="match status" value="1"/>
</dbReference>
<comment type="function">
    <text evidence="9">Part of the ABC transporter FtsEX involved in cellular division.</text>
</comment>
<evidence type="ECO:0000256" key="5">
    <source>
        <dbReference type="ARBA" id="ARBA00022741"/>
    </source>
</evidence>
<dbReference type="InterPro" id="IPR005286">
    <property type="entry name" value="Cell_div_FtsE"/>
</dbReference>
<dbReference type="FunFam" id="3.40.50.300:FF:000056">
    <property type="entry name" value="Cell division ATP-binding protein FtsE"/>
    <property type="match status" value="1"/>
</dbReference>
<dbReference type="Pfam" id="PF00005">
    <property type="entry name" value="ABC_tran"/>
    <property type="match status" value="1"/>
</dbReference>
<sequence>MIKFKDIEKIYPPKTVALKNINLEINAGEFVSIVGQSGTGKTTLIKLLTAEERATRGKITIGDWDITKIRQGEVPMLRRQIGVIFQDFKLLPKKTIFENVAFALEVCGATQGRIKKTVPQILKIVGLEGKANRYPKQISGGEQQRAVIARSLIHRPKILVADEPTGNLDSINTREIADLLLKINEFGTTVLLVSHNRELINSLHRRVVTLEQGVVVSDQEVGKYLL</sequence>
<dbReference type="InterPro" id="IPR015854">
    <property type="entry name" value="ABC_transpr_LolD-like"/>
</dbReference>
<gene>
    <name evidence="9" type="primary">ftsE</name>
    <name evidence="11" type="ORF">A2257_04475</name>
</gene>
<dbReference type="PROSITE" id="PS50893">
    <property type="entry name" value="ABC_TRANSPORTER_2"/>
    <property type="match status" value="1"/>
</dbReference>
<keyword evidence="5 9" id="KW-0547">Nucleotide-binding</keyword>
<keyword evidence="7 9" id="KW-0472">Membrane</keyword>
<evidence type="ECO:0000313" key="11">
    <source>
        <dbReference type="EMBL" id="OGF20581.1"/>
    </source>
</evidence>
<evidence type="ECO:0000256" key="1">
    <source>
        <dbReference type="ARBA" id="ARBA00005417"/>
    </source>
</evidence>
<comment type="caution">
    <text evidence="11">The sequence shown here is derived from an EMBL/GenBank/DDBJ whole genome shotgun (WGS) entry which is preliminary data.</text>
</comment>
<comment type="subcellular location">
    <subcellularLocation>
        <location evidence="9">Cell membrane</location>
        <topology evidence="9">Peripheral membrane protein</topology>
        <orientation evidence="9">Cytoplasmic side</orientation>
    </subcellularLocation>
</comment>
<dbReference type="InterPro" id="IPR027417">
    <property type="entry name" value="P-loop_NTPase"/>
</dbReference>
<dbReference type="InterPro" id="IPR017871">
    <property type="entry name" value="ABC_transporter-like_CS"/>
</dbReference>
<proteinExistence type="inferred from homology"/>
<evidence type="ECO:0000256" key="2">
    <source>
        <dbReference type="ARBA" id="ARBA00020019"/>
    </source>
</evidence>
<name>A0A1F5S2T7_9BACT</name>
<dbReference type="AlphaFoldDB" id="A0A1F5S2T7"/>
<dbReference type="NCBIfam" id="TIGR02673">
    <property type="entry name" value="FtsE"/>
    <property type="match status" value="1"/>
</dbReference>
<evidence type="ECO:0000256" key="8">
    <source>
        <dbReference type="ARBA" id="ARBA00023306"/>
    </source>
</evidence>
<dbReference type="PANTHER" id="PTHR24220">
    <property type="entry name" value="IMPORT ATP-BINDING PROTEIN"/>
    <property type="match status" value="1"/>
</dbReference>
<keyword evidence="8 9" id="KW-0131">Cell cycle</keyword>
<dbReference type="Gene3D" id="3.40.50.300">
    <property type="entry name" value="P-loop containing nucleotide triphosphate hydrolases"/>
    <property type="match status" value="1"/>
</dbReference>
<evidence type="ECO:0000256" key="7">
    <source>
        <dbReference type="ARBA" id="ARBA00023136"/>
    </source>
</evidence>
<dbReference type="GO" id="GO:0022857">
    <property type="term" value="F:transmembrane transporter activity"/>
    <property type="evidence" value="ECO:0007669"/>
    <property type="project" value="TreeGrafter"/>
</dbReference>
<evidence type="ECO:0000256" key="9">
    <source>
        <dbReference type="RuleBase" id="RU365094"/>
    </source>
</evidence>
<evidence type="ECO:0000313" key="12">
    <source>
        <dbReference type="Proteomes" id="UP000177407"/>
    </source>
</evidence>
<comment type="subunit">
    <text evidence="9">Homodimer. Forms a membrane-associated complex with FtsX.</text>
</comment>
<keyword evidence="4 9" id="KW-0132">Cell division</keyword>
<evidence type="ECO:0000256" key="4">
    <source>
        <dbReference type="ARBA" id="ARBA00022618"/>
    </source>
</evidence>
<dbReference type="SMART" id="SM00382">
    <property type="entry name" value="AAA"/>
    <property type="match status" value="1"/>
</dbReference>